<reference evidence="1" key="1">
    <citation type="journal article" date="2015" name="Nature">
        <title>Complex archaea that bridge the gap between prokaryotes and eukaryotes.</title>
        <authorList>
            <person name="Spang A."/>
            <person name="Saw J.H."/>
            <person name="Jorgensen S.L."/>
            <person name="Zaremba-Niedzwiedzka K."/>
            <person name="Martijn J."/>
            <person name="Lind A.E."/>
            <person name="van Eijk R."/>
            <person name="Schleper C."/>
            <person name="Guy L."/>
            <person name="Ettema T.J."/>
        </authorList>
    </citation>
    <scope>NUCLEOTIDE SEQUENCE</scope>
</reference>
<protein>
    <submittedName>
        <fullName evidence="1">Uncharacterized protein</fullName>
    </submittedName>
</protein>
<dbReference type="EMBL" id="LAZR01069013">
    <property type="protein sequence ID" value="KKK48539.1"/>
    <property type="molecule type" value="Genomic_DNA"/>
</dbReference>
<evidence type="ECO:0000313" key="1">
    <source>
        <dbReference type="EMBL" id="KKK48539.1"/>
    </source>
</evidence>
<accession>A0A0F8Y2X8</accession>
<comment type="caution">
    <text evidence="1">The sequence shown here is derived from an EMBL/GenBank/DDBJ whole genome shotgun (WGS) entry which is preliminary data.</text>
</comment>
<sequence>RVTSNGPRPMPDGRKWGVEFKVKGKYQFMNLAQDGLHSAIGRDLLSQVVLYGDALNWDAVVIVVLAADASATRTDVGRFKKYVSLKDADPADFHPKGYVWAVDLTDLKDALIPDLHKRAEWFTKRQAAGLPPREVMFESPPGERNSFPHGWSEYYRLMLEDGEGTAKAPWPRILKQGN</sequence>
<organism evidence="1">
    <name type="scientific">marine sediment metagenome</name>
    <dbReference type="NCBI Taxonomy" id="412755"/>
    <lineage>
        <taxon>unclassified sequences</taxon>
        <taxon>metagenomes</taxon>
        <taxon>ecological metagenomes</taxon>
    </lineage>
</organism>
<dbReference type="AlphaFoldDB" id="A0A0F8Y2X8"/>
<gene>
    <name evidence="1" type="ORF">LCGC14_3144130</name>
</gene>
<feature type="non-terminal residue" evidence="1">
    <location>
        <position position="1"/>
    </location>
</feature>
<proteinExistence type="predicted"/>
<name>A0A0F8Y2X8_9ZZZZ</name>